<keyword evidence="5 6" id="KW-0472">Membrane</keyword>
<evidence type="ECO:0000313" key="9">
    <source>
        <dbReference type="Proteomes" id="UP001500305"/>
    </source>
</evidence>
<evidence type="ECO:0000313" key="8">
    <source>
        <dbReference type="EMBL" id="GAA2270399.1"/>
    </source>
</evidence>
<dbReference type="Pfam" id="PF04138">
    <property type="entry name" value="GtrA_DPMS_TM"/>
    <property type="match status" value="1"/>
</dbReference>
<gene>
    <name evidence="8" type="ORF">GCM10010430_65130</name>
</gene>
<sequence>MKPQFWQIVRFGLVGVANTATFYLIYLALHPFLPYFAAFTIAFLLSMVGSFFLHTHFTYRTRPTWKKFLLFPLPNITNYLVQSTGVVALVRWVHLDSKIAPLVAALVAIPVTFVLSKIVLTGRARTPAPAGPHGSAGVDQLDAVAVPVEVVDK</sequence>
<evidence type="ECO:0000259" key="7">
    <source>
        <dbReference type="Pfam" id="PF04138"/>
    </source>
</evidence>
<evidence type="ECO:0000256" key="2">
    <source>
        <dbReference type="ARBA" id="ARBA00009399"/>
    </source>
</evidence>
<dbReference type="EMBL" id="BAAATR010000040">
    <property type="protein sequence ID" value="GAA2270399.1"/>
    <property type="molecule type" value="Genomic_DNA"/>
</dbReference>
<dbReference type="PANTHER" id="PTHR38459">
    <property type="entry name" value="PROPHAGE BACTOPRENOL-LINKED GLUCOSE TRANSLOCASE HOMOLOG"/>
    <property type="match status" value="1"/>
</dbReference>
<dbReference type="RefSeq" id="WP_344640149.1">
    <property type="nucleotide sequence ID" value="NZ_BAAATR010000040.1"/>
</dbReference>
<keyword evidence="4 6" id="KW-1133">Transmembrane helix</keyword>
<proteinExistence type="inferred from homology"/>
<evidence type="ECO:0000256" key="5">
    <source>
        <dbReference type="ARBA" id="ARBA00023136"/>
    </source>
</evidence>
<name>A0ABN3ET76_9ACTN</name>
<dbReference type="Proteomes" id="UP001500305">
    <property type="component" value="Unassembled WGS sequence"/>
</dbReference>
<evidence type="ECO:0000256" key="6">
    <source>
        <dbReference type="SAM" id="Phobius"/>
    </source>
</evidence>
<feature type="domain" description="GtrA/DPMS transmembrane" evidence="7">
    <location>
        <begin position="10"/>
        <end position="119"/>
    </location>
</feature>
<feature type="transmembrane region" description="Helical" evidence="6">
    <location>
        <begin position="99"/>
        <end position="120"/>
    </location>
</feature>
<protein>
    <submittedName>
        <fullName evidence="8">GtrA family protein</fullName>
    </submittedName>
</protein>
<organism evidence="8 9">
    <name type="scientific">Kitasatospora cystarginea</name>
    <dbReference type="NCBI Taxonomy" id="58350"/>
    <lineage>
        <taxon>Bacteria</taxon>
        <taxon>Bacillati</taxon>
        <taxon>Actinomycetota</taxon>
        <taxon>Actinomycetes</taxon>
        <taxon>Kitasatosporales</taxon>
        <taxon>Streptomycetaceae</taxon>
        <taxon>Kitasatospora</taxon>
    </lineage>
</organism>
<reference evidence="8 9" key="1">
    <citation type="journal article" date="2019" name="Int. J. Syst. Evol. Microbiol.">
        <title>The Global Catalogue of Microorganisms (GCM) 10K type strain sequencing project: providing services to taxonomists for standard genome sequencing and annotation.</title>
        <authorList>
            <consortium name="The Broad Institute Genomics Platform"/>
            <consortium name="The Broad Institute Genome Sequencing Center for Infectious Disease"/>
            <person name="Wu L."/>
            <person name="Ma J."/>
        </authorList>
    </citation>
    <scope>NUCLEOTIDE SEQUENCE [LARGE SCALE GENOMIC DNA]</scope>
    <source>
        <strain evidence="8 9">JCM 7356</strain>
    </source>
</reference>
<dbReference type="InterPro" id="IPR051401">
    <property type="entry name" value="GtrA_CellWall_Glycosyl"/>
</dbReference>
<feature type="transmembrane region" description="Helical" evidence="6">
    <location>
        <begin position="35"/>
        <end position="57"/>
    </location>
</feature>
<evidence type="ECO:0000256" key="1">
    <source>
        <dbReference type="ARBA" id="ARBA00004141"/>
    </source>
</evidence>
<dbReference type="InterPro" id="IPR007267">
    <property type="entry name" value="GtrA_DPMS_TM"/>
</dbReference>
<keyword evidence="3 6" id="KW-0812">Transmembrane</keyword>
<accession>A0ABN3ET76</accession>
<comment type="subcellular location">
    <subcellularLocation>
        <location evidence="1">Membrane</location>
        <topology evidence="1">Multi-pass membrane protein</topology>
    </subcellularLocation>
</comment>
<keyword evidence="9" id="KW-1185">Reference proteome</keyword>
<evidence type="ECO:0000256" key="4">
    <source>
        <dbReference type="ARBA" id="ARBA00022989"/>
    </source>
</evidence>
<comment type="caution">
    <text evidence="8">The sequence shown here is derived from an EMBL/GenBank/DDBJ whole genome shotgun (WGS) entry which is preliminary data.</text>
</comment>
<feature type="transmembrane region" description="Helical" evidence="6">
    <location>
        <begin position="69"/>
        <end position="93"/>
    </location>
</feature>
<evidence type="ECO:0000256" key="3">
    <source>
        <dbReference type="ARBA" id="ARBA00022692"/>
    </source>
</evidence>
<feature type="transmembrane region" description="Helical" evidence="6">
    <location>
        <begin position="12"/>
        <end position="29"/>
    </location>
</feature>
<comment type="similarity">
    <text evidence="2">Belongs to the GtrA family.</text>
</comment>
<dbReference type="PANTHER" id="PTHR38459:SF1">
    <property type="entry name" value="PROPHAGE BACTOPRENOL-LINKED GLUCOSE TRANSLOCASE HOMOLOG"/>
    <property type="match status" value="1"/>
</dbReference>